<proteinExistence type="predicted"/>
<dbReference type="AlphaFoldDB" id="A0A8X8B7P8"/>
<name>A0A8X8B7P8_BRACI</name>
<gene>
    <name evidence="1" type="ORF">Bca52824_007245</name>
</gene>
<dbReference type="Proteomes" id="UP000886595">
    <property type="component" value="Unassembled WGS sequence"/>
</dbReference>
<comment type="caution">
    <text evidence="1">The sequence shown here is derived from an EMBL/GenBank/DDBJ whole genome shotgun (WGS) entry which is preliminary data.</text>
</comment>
<reference evidence="1 2" key="1">
    <citation type="submission" date="2020-02" db="EMBL/GenBank/DDBJ databases">
        <authorList>
            <person name="Ma Q."/>
            <person name="Huang Y."/>
            <person name="Song X."/>
            <person name="Pei D."/>
        </authorList>
    </citation>
    <scope>NUCLEOTIDE SEQUENCE [LARGE SCALE GENOMIC DNA]</scope>
    <source>
        <strain evidence="1">Sxm20200214</strain>
        <tissue evidence="1">Leaf</tissue>
    </source>
</reference>
<organism evidence="1 2">
    <name type="scientific">Brassica carinata</name>
    <name type="common">Ethiopian mustard</name>
    <name type="synonym">Abyssinian cabbage</name>
    <dbReference type="NCBI Taxonomy" id="52824"/>
    <lineage>
        <taxon>Eukaryota</taxon>
        <taxon>Viridiplantae</taxon>
        <taxon>Streptophyta</taxon>
        <taxon>Embryophyta</taxon>
        <taxon>Tracheophyta</taxon>
        <taxon>Spermatophyta</taxon>
        <taxon>Magnoliopsida</taxon>
        <taxon>eudicotyledons</taxon>
        <taxon>Gunneridae</taxon>
        <taxon>Pentapetalae</taxon>
        <taxon>rosids</taxon>
        <taxon>malvids</taxon>
        <taxon>Brassicales</taxon>
        <taxon>Brassicaceae</taxon>
        <taxon>Brassiceae</taxon>
        <taxon>Brassica</taxon>
    </lineage>
</organism>
<accession>A0A8X8B7P8</accession>
<sequence length="74" mass="8492">MEIPQVHFSDLKAVGCRYTVQAILLCFWEAQNVKKGSELLGVDMLLIDAQATTIQFFINVHRTSYPSQRRFGIF</sequence>
<evidence type="ECO:0000313" key="2">
    <source>
        <dbReference type="Proteomes" id="UP000886595"/>
    </source>
</evidence>
<dbReference type="OrthoDB" id="1931061at2759"/>
<protein>
    <submittedName>
        <fullName evidence="1">Uncharacterized protein</fullName>
    </submittedName>
</protein>
<keyword evidence="2" id="KW-1185">Reference proteome</keyword>
<evidence type="ECO:0000313" key="1">
    <source>
        <dbReference type="EMBL" id="KAG2324517.1"/>
    </source>
</evidence>
<dbReference type="EMBL" id="JAAMPC010000002">
    <property type="protein sequence ID" value="KAG2324517.1"/>
    <property type="molecule type" value="Genomic_DNA"/>
</dbReference>